<evidence type="ECO:0000259" key="6">
    <source>
        <dbReference type="PROSITE" id="PS51387"/>
    </source>
</evidence>
<evidence type="ECO:0000313" key="8">
    <source>
        <dbReference type="Proteomes" id="UP001183607"/>
    </source>
</evidence>
<evidence type="ECO:0000313" key="7">
    <source>
        <dbReference type="EMBL" id="MDT0414312.1"/>
    </source>
</evidence>
<keyword evidence="3" id="KW-0285">Flavoprotein</keyword>
<dbReference type="RefSeq" id="WP_234019281.1">
    <property type="nucleotide sequence ID" value="NZ_JAVRER010000002.1"/>
</dbReference>
<dbReference type="Gene3D" id="3.30.465.10">
    <property type="match status" value="1"/>
</dbReference>
<evidence type="ECO:0000256" key="1">
    <source>
        <dbReference type="ARBA" id="ARBA00001974"/>
    </source>
</evidence>
<comment type="caution">
    <text evidence="7">The sequence shown here is derived from an EMBL/GenBank/DDBJ whole genome shotgun (WGS) entry which is preliminary data.</text>
</comment>
<dbReference type="InterPro" id="IPR006094">
    <property type="entry name" value="Oxid_FAD_bind_N"/>
</dbReference>
<dbReference type="PROSITE" id="PS51387">
    <property type="entry name" value="FAD_PCMH"/>
    <property type="match status" value="1"/>
</dbReference>
<dbReference type="PANTHER" id="PTHR42973">
    <property type="entry name" value="BINDING OXIDOREDUCTASE, PUTATIVE (AFU_ORTHOLOGUE AFUA_1G17690)-RELATED"/>
    <property type="match status" value="1"/>
</dbReference>
<dbReference type="InterPro" id="IPR016166">
    <property type="entry name" value="FAD-bd_PCMH"/>
</dbReference>
<organism evidence="7 8">
    <name type="scientific">Streptomyces evansiae</name>
    <dbReference type="NCBI Taxonomy" id="3075535"/>
    <lineage>
        <taxon>Bacteria</taxon>
        <taxon>Bacillati</taxon>
        <taxon>Actinomycetota</taxon>
        <taxon>Actinomycetes</taxon>
        <taxon>Kitasatosporales</taxon>
        <taxon>Streptomycetaceae</taxon>
        <taxon>Streptomyces</taxon>
    </lineage>
</organism>
<dbReference type="Gene3D" id="3.30.43.10">
    <property type="entry name" value="Uridine Diphospho-n-acetylenolpyruvylglucosamine Reductase, domain 2"/>
    <property type="match status" value="1"/>
</dbReference>
<protein>
    <submittedName>
        <fullName evidence="7">FAD-binding oxidoreductase</fullName>
    </submittedName>
</protein>
<dbReference type="EMBL" id="JAVRER010000002">
    <property type="protein sequence ID" value="MDT0414312.1"/>
    <property type="molecule type" value="Genomic_DNA"/>
</dbReference>
<evidence type="ECO:0000256" key="5">
    <source>
        <dbReference type="ARBA" id="ARBA00023002"/>
    </source>
</evidence>
<comment type="cofactor">
    <cofactor evidence="1">
        <name>FAD</name>
        <dbReference type="ChEBI" id="CHEBI:57692"/>
    </cofactor>
</comment>
<dbReference type="PROSITE" id="PS00862">
    <property type="entry name" value="OX2_COVAL_FAD"/>
    <property type="match status" value="1"/>
</dbReference>
<proteinExistence type="inferred from homology"/>
<dbReference type="SUPFAM" id="SSF56176">
    <property type="entry name" value="FAD-binding/transporter-associated domain-like"/>
    <property type="match status" value="1"/>
</dbReference>
<accession>A0ABD5DZ35</accession>
<comment type="similarity">
    <text evidence="2">Belongs to the oxygen-dependent FAD-linked oxidoreductase family.</text>
</comment>
<dbReference type="Proteomes" id="UP001183607">
    <property type="component" value="Unassembled WGS sequence"/>
</dbReference>
<name>A0ABD5DZ35_9ACTN</name>
<sequence>MDCVLDPEAVASLRADITGEVYVPGDEGYDELTDLIVHTGHPAVIIQVRDNDDVSRCLAFAIAHDLEISTRSGGHSNAGYSTNVDGMVIDLAHLNTIEVVNEAERLVRLGPGAEWSQVAAELEPHGLAFTSGDTTSVGVGGLLVGGGVGWLARKYGLALDSLVAAEVVTADGSILPVSADENPDLFWAIRGGGGNFGVVTSFTVVAQPVPRVFFGQISFAPDETADVLRAWAAYMDSAPEELTATAMCWPTFGEDEKPPLALVVCYGGDDEAAAARAIDPIRALGTVVDDQVRLMPYGEALQPAGDLPPGWRPRVRNRFAPALTADMTATILAEQANLENLYVEIRSIGGALNRVPNDATAFAHRSTEAMIMGVLLGSPEGNEPLLPAYEAFWTALAPWTSGAYSGFLSDVLPEDIEAVYPKPVYQRLAALKHEYDPGNIFHLNVNVVPEEAGQY</sequence>
<evidence type="ECO:0000256" key="2">
    <source>
        <dbReference type="ARBA" id="ARBA00005466"/>
    </source>
</evidence>
<dbReference type="PANTHER" id="PTHR42973:SF39">
    <property type="entry name" value="FAD-BINDING PCMH-TYPE DOMAIN-CONTAINING PROTEIN"/>
    <property type="match status" value="1"/>
</dbReference>
<dbReference type="InterPro" id="IPR006093">
    <property type="entry name" value="Oxy_OxRdtase_FAD_BS"/>
</dbReference>
<gene>
    <name evidence="7" type="ORF">RM574_02310</name>
</gene>
<keyword evidence="4" id="KW-0274">FAD</keyword>
<feature type="domain" description="FAD-binding PCMH-type" evidence="6">
    <location>
        <begin position="38"/>
        <end position="209"/>
    </location>
</feature>
<reference evidence="8" key="1">
    <citation type="submission" date="2023-07" db="EMBL/GenBank/DDBJ databases">
        <title>30 novel species of actinomycetes from the DSMZ collection.</title>
        <authorList>
            <person name="Nouioui I."/>
        </authorList>
    </citation>
    <scope>NUCLEOTIDE SEQUENCE [LARGE SCALE GENOMIC DNA]</scope>
    <source>
        <strain evidence="8">DSM 41982</strain>
    </source>
</reference>
<dbReference type="AlphaFoldDB" id="A0ABD5DZ35"/>
<dbReference type="InterPro" id="IPR036318">
    <property type="entry name" value="FAD-bd_PCMH-like_sf"/>
</dbReference>
<evidence type="ECO:0000256" key="3">
    <source>
        <dbReference type="ARBA" id="ARBA00022630"/>
    </source>
</evidence>
<dbReference type="GO" id="GO:0016491">
    <property type="term" value="F:oxidoreductase activity"/>
    <property type="evidence" value="ECO:0007669"/>
    <property type="project" value="UniProtKB-KW"/>
</dbReference>
<dbReference type="InterPro" id="IPR050416">
    <property type="entry name" value="FAD-linked_Oxidoreductase"/>
</dbReference>
<dbReference type="InterPro" id="IPR016169">
    <property type="entry name" value="FAD-bd_PCMH_sub2"/>
</dbReference>
<evidence type="ECO:0000256" key="4">
    <source>
        <dbReference type="ARBA" id="ARBA00022827"/>
    </source>
</evidence>
<dbReference type="InterPro" id="IPR016167">
    <property type="entry name" value="FAD-bd_PCMH_sub1"/>
</dbReference>
<dbReference type="Pfam" id="PF01565">
    <property type="entry name" value="FAD_binding_4"/>
    <property type="match status" value="1"/>
</dbReference>
<dbReference type="Gene3D" id="3.40.462.20">
    <property type="match status" value="1"/>
</dbReference>
<keyword evidence="5" id="KW-0560">Oxidoreductase</keyword>